<protein>
    <submittedName>
        <fullName evidence="2">Uncharacterized protein</fullName>
    </submittedName>
</protein>
<proteinExistence type="predicted"/>
<keyword evidence="1" id="KW-1185">Reference proteome</keyword>
<name>A0A914PBT5_9BILA</name>
<sequence length="165" mass="18980">MLKAAIQTYKLSKKQTLIKFCDTRWSEKANCIENFLELLLAIVAVLDELRLETVDVVLLFRSYDKFSVVCKSLQKIDSGIISSMQPIKYLLKNIEKWLDEEGVGSYESICIKFYIDHEVIDASIDSNEAEFEIWKEVIKDTKSDILITKLLNIAQDTQLHGISQL</sequence>
<dbReference type="WBParaSite" id="PDA_v2.g15045.t1">
    <property type="protein sequence ID" value="PDA_v2.g15045.t1"/>
    <property type="gene ID" value="PDA_v2.g15045"/>
</dbReference>
<accession>A0A914PBT5</accession>
<evidence type="ECO:0000313" key="1">
    <source>
        <dbReference type="Proteomes" id="UP000887578"/>
    </source>
</evidence>
<evidence type="ECO:0000313" key="2">
    <source>
        <dbReference type="WBParaSite" id="PDA_v2.g15045.t1"/>
    </source>
</evidence>
<dbReference type="Proteomes" id="UP000887578">
    <property type="component" value="Unplaced"/>
</dbReference>
<organism evidence="1 2">
    <name type="scientific">Panagrolaimus davidi</name>
    <dbReference type="NCBI Taxonomy" id="227884"/>
    <lineage>
        <taxon>Eukaryota</taxon>
        <taxon>Metazoa</taxon>
        <taxon>Ecdysozoa</taxon>
        <taxon>Nematoda</taxon>
        <taxon>Chromadorea</taxon>
        <taxon>Rhabditida</taxon>
        <taxon>Tylenchina</taxon>
        <taxon>Panagrolaimomorpha</taxon>
        <taxon>Panagrolaimoidea</taxon>
        <taxon>Panagrolaimidae</taxon>
        <taxon>Panagrolaimus</taxon>
    </lineage>
</organism>
<reference evidence="2" key="1">
    <citation type="submission" date="2022-11" db="UniProtKB">
        <authorList>
            <consortium name="WormBaseParasite"/>
        </authorList>
    </citation>
    <scope>IDENTIFICATION</scope>
</reference>
<dbReference type="AlphaFoldDB" id="A0A914PBT5"/>